<keyword evidence="3" id="KW-1185">Reference proteome</keyword>
<dbReference type="STRING" id="366584.SAMN05216377_11525"/>
<evidence type="ECO:0000313" key="2">
    <source>
        <dbReference type="EMBL" id="SDG76991.1"/>
    </source>
</evidence>
<dbReference type="EMBL" id="FNBE01000015">
    <property type="protein sequence ID" value="SDG76991.1"/>
    <property type="molecule type" value="Genomic_DNA"/>
</dbReference>
<name>A0A1G7WYM6_PSEOR</name>
<accession>A0A1G7WYM6</accession>
<evidence type="ECO:0000256" key="1">
    <source>
        <dbReference type="SAM" id="MobiDB-lite"/>
    </source>
</evidence>
<reference evidence="2 3" key="1">
    <citation type="submission" date="2016-10" db="EMBL/GenBank/DDBJ databases">
        <authorList>
            <person name="de Groot N.N."/>
        </authorList>
    </citation>
    <scope>NUCLEOTIDE SEQUENCE [LARGE SCALE GENOMIC DNA]</scope>
    <source>
        <strain evidence="2 3">CGMCC 4.3143</strain>
    </source>
</reference>
<protein>
    <submittedName>
        <fullName evidence="2">Uncharacterized protein</fullName>
    </submittedName>
</protein>
<proteinExistence type="predicted"/>
<feature type="region of interest" description="Disordered" evidence="1">
    <location>
        <begin position="15"/>
        <end position="39"/>
    </location>
</feature>
<dbReference type="AlphaFoldDB" id="A0A1G7WYM6"/>
<dbReference type="Proteomes" id="UP000198967">
    <property type="component" value="Unassembled WGS sequence"/>
</dbReference>
<gene>
    <name evidence="2" type="ORF">SAMN05216377_11525</name>
</gene>
<organism evidence="2 3">
    <name type="scientific">Pseudonocardia oroxyli</name>
    <dbReference type="NCBI Taxonomy" id="366584"/>
    <lineage>
        <taxon>Bacteria</taxon>
        <taxon>Bacillati</taxon>
        <taxon>Actinomycetota</taxon>
        <taxon>Actinomycetes</taxon>
        <taxon>Pseudonocardiales</taxon>
        <taxon>Pseudonocardiaceae</taxon>
        <taxon>Pseudonocardia</taxon>
    </lineage>
</organism>
<sequence length="90" mass="9584">MATCPALRSVTKDGCDAVDGIPGPGSPVEPVVSDDETPQVETVRVRLQRFLSDERIATHFENKVIMLAGEVVEDLDSEAAPNLHLVIAGS</sequence>
<evidence type="ECO:0000313" key="3">
    <source>
        <dbReference type="Proteomes" id="UP000198967"/>
    </source>
</evidence>